<feature type="chain" id="PRO_5020444881" evidence="2">
    <location>
        <begin position="24"/>
        <end position="233"/>
    </location>
</feature>
<dbReference type="RefSeq" id="WP_137098808.1">
    <property type="nucleotide sequence ID" value="NZ_CP039865.1"/>
</dbReference>
<protein>
    <submittedName>
        <fullName evidence="3">Uncharacterized protein</fullName>
    </submittedName>
</protein>
<dbReference type="AlphaFoldDB" id="A0A4D7QJA2"/>
<accession>A0A4D7QJA2</accession>
<dbReference type="Proteomes" id="UP000298588">
    <property type="component" value="Chromosome"/>
</dbReference>
<name>A0A4D7QJA2_9HYPH</name>
<reference evidence="3 4" key="1">
    <citation type="submission" date="2019-04" db="EMBL/GenBank/DDBJ databases">
        <title>Phreatobacter aquaticus sp. nov.</title>
        <authorList>
            <person name="Choi A."/>
            <person name="Baek K."/>
        </authorList>
    </citation>
    <scope>NUCLEOTIDE SEQUENCE [LARGE SCALE GENOMIC DNA]</scope>
    <source>
        <strain evidence="3 4">NMCR1094</strain>
    </source>
</reference>
<dbReference type="EMBL" id="CP039865">
    <property type="protein sequence ID" value="QCK85474.1"/>
    <property type="molecule type" value="Genomic_DNA"/>
</dbReference>
<feature type="signal peptide" evidence="2">
    <location>
        <begin position="1"/>
        <end position="23"/>
    </location>
</feature>
<dbReference type="OrthoDB" id="8018783at2"/>
<evidence type="ECO:0000313" key="3">
    <source>
        <dbReference type="EMBL" id="QCK85474.1"/>
    </source>
</evidence>
<feature type="region of interest" description="Disordered" evidence="1">
    <location>
        <begin position="181"/>
        <end position="233"/>
    </location>
</feature>
<sequence>MKRLSVALLATAFSAFGAGLASAQEGTLERNIMQGVLSGLGIVGEERPPIDYRQRAPLVLPRGTNALPPPQDGTASARNPAWPNDPDLARQRAAGLAARAPIDNGDVQMQRGLTNGEMRSRNNGGLFGGGPVDVTGRQSEQQVSSPATIDEMRVAPIWSTVGSLFGGSNSRDVVVPFPGEAPRRRLVEPPPGYRTASPDAPYGPVGRTINDPQAANNRDREGSQDPARTGGMR</sequence>
<proteinExistence type="predicted"/>
<evidence type="ECO:0000256" key="2">
    <source>
        <dbReference type="SAM" id="SignalP"/>
    </source>
</evidence>
<organism evidence="3 4">
    <name type="scientific">Phreatobacter aquaticus</name>
    <dbReference type="NCBI Taxonomy" id="2570229"/>
    <lineage>
        <taxon>Bacteria</taxon>
        <taxon>Pseudomonadati</taxon>
        <taxon>Pseudomonadota</taxon>
        <taxon>Alphaproteobacteria</taxon>
        <taxon>Hyphomicrobiales</taxon>
        <taxon>Phreatobacteraceae</taxon>
        <taxon>Phreatobacter</taxon>
    </lineage>
</organism>
<keyword evidence="2" id="KW-0732">Signal</keyword>
<feature type="region of interest" description="Disordered" evidence="1">
    <location>
        <begin position="61"/>
        <end position="84"/>
    </location>
</feature>
<evidence type="ECO:0000313" key="4">
    <source>
        <dbReference type="Proteomes" id="UP000298588"/>
    </source>
</evidence>
<gene>
    <name evidence="3" type="ORF">E8L99_06670</name>
</gene>
<dbReference type="KEGG" id="paqt:E8L99_06670"/>
<evidence type="ECO:0000256" key="1">
    <source>
        <dbReference type="SAM" id="MobiDB-lite"/>
    </source>
</evidence>
<keyword evidence="4" id="KW-1185">Reference proteome</keyword>